<comment type="caution">
    <text evidence="2">The sequence shown here is derived from an EMBL/GenBank/DDBJ whole genome shotgun (WGS) entry which is preliminary data.</text>
</comment>
<proteinExistence type="predicted"/>
<dbReference type="Pfam" id="PF07727">
    <property type="entry name" value="RVT_2"/>
    <property type="match status" value="1"/>
</dbReference>
<name>A0ABQ5FZG5_9ASTR</name>
<reference evidence="2" key="1">
    <citation type="journal article" date="2022" name="Int. J. Mol. Sci.">
        <title>Draft Genome of Tanacetum Coccineum: Genomic Comparison of Closely Related Tanacetum-Family Plants.</title>
        <authorList>
            <person name="Yamashiro T."/>
            <person name="Shiraishi A."/>
            <person name="Nakayama K."/>
            <person name="Satake H."/>
        </authorList>
    </citation>
    <scope>NUCLEOTIDE SEQUENCE</scope>
</reference>
<dbReference type="PANTHER" id="PTHR11439">
    <property type="entry name" value="GAG-POL-RELATED RETROTRANSPOSON"/>
    <property type="match status" value="1"/>
</dbReference>
<evidence type="ECO:0000259" key="1">
    <source>
        <dbReference type="Pfam" id="PF07727"/>
    </source>
</evidence>
<keyword evidence="3" id="KW-1185">Reference proteome</keyword>
<dbReference type="InterPro" id="IPR036397">
    <property type="entry name" value="RNaseH_sf"/>
</dbReference>
<evidence type="ECO:0000313" key="2">
    <source>
        <dbReference type="EMBL" id="GJT68739.1"/>
    </source>
</evidence>
<dbReference type="PANTHER" id="PTHR11439:SF495">
    <property type="entry name" value="REVERSE TRANSCRIPTASE, RNA-DEPENDENT DNA POLYMERASE-RELATED"/>
    <property type="match status" value="1"/>
</dbReference>
<dbReference type="InterPro" id="IPR043502">
    <property type="entry name" value="DNA/RNA_pol_sf"/>
</dbReference>
<dbReference type="Proteomes" id="UP001151760">
    <property type="component" value="Unassembled WGS sequence"/>
</dbReference>
<gene>
    <name evidence="2" type="ORF">Tco_1020219</name>
</gene>
<dbReference type="SUPFAM" id="SSF56672">
    <property type="entry name" value="DNA/RNA polymerases"/>
    <property type="match status" value="1"/>
</dbReference>
<evidence type="ECO:0000313" key="3">
    <source>
        <dbReference type="Proteomes" id="UP001151760"/>
    </source>
</evidence>
<dbReference type="InterPro" id="IPR013103">
    <property type="entry name" value="RVT_2"/>
</dbReference>
<dbReference type="Gene3D" id="3.30.420.10">
    <property type="entry name" value="Ribonuclease H-like superfamily/Ribonuclease H"/>
    <property type="match status" value="1"/>
</dbReference>
<accession>A0ABQ5FZG5</accession>
<protein>
    <submittedName>
        <fullName evidence="2">Retrovirus-related pol polyprotein from transposon TNT 1-94</fullName>
    </submittedName>
</protein>
<reference evidence="2" key="2">
    <citation type="submission" date="2022-01" db="EMBL/GenBank/DDBJ databases">
        <authorList>
            <person name="Yamashiro T."/>
            <person name="Shiraishi A."/>
            <person name="Satake H."/>
            <person name="Nakayama K."/>
        </authorList>
    </citation>
    <scope>NUCLEOTIDE SEQUENCE</scope>
</reference>
<organism evidence="2 3">
    <name type="scientific">Tanacetum coccineum</name>
    <dbReference type="NCBI Taxonomy" id="301880"/>
    <lineage>
        <taxon>Eukaryota</taxon>
        <taxon>Viridiplantae</taxon>
        <taxon>Streptophyta</taxon>
        <taxon>Embryophyta</taxon>
        <taxon>Tracheophyta</taxon>
        <taxon>Spermatophyta</taxon>
        <taxon>Magnoliopsida</taxon>
        <taxon>eudicotyledons</taxon>
        <taxon>Gunneridae</taxon>
        <taxon>Pentapetalae</taxon>
        <taxon>asterids</taxon>
        <taxon>campanulids</taxon>
        <taxon>Asterales</taxon>
        <taxon>Asteraceae</taxon>
        <taxon>Asteroideae</taxon>
        <taxon>Anthemideae</taxon>
        <taxon>Anthemidinae</taxon>
        <taxon>Tanacetum</taxon>
    </lineage>
</organism>
<sequence>MKEHVNKFDETITFYTKITGNRIGSWGVEHIKGDFEKDVKPFAQTLKEYFQLFEHGLYKELKDMKAVFNQMETEVAKCSIDKKYFEIEKKELSLDNDRLLEHIICQDIMNTVMHANNPYDNVLHANNNSLDHDNYALDLHSVLNVNSKLVCTTCHECMFDDIHDLYVSGYLNDVNARVKSKSVKSRSAKSKKKEMWKPTGKVYTKVGYIWKPTRQTFTIVGNICPLTRIISTKVVPPRKSISTTPVKQTQPSSNKFRKLKNKTGRTNRTLGTVRSRNDQIAKIMGYGDYQLRKLPSHGVLCCRFIKYNLFSMGQFNDSDLEVAFWKHTCYVQNLDGDDLLSGSRDTNLYTISLDDMLKSSPICLLSKASKTKSWLWHRRPMRVESINRKKYILVIIDDYSRFTWVTFLRSKDEALEDILFQPIFDEFSNPPLSVVSPLPVAAALRPVDPTEEGIDFEESFAPVARIEAIRIFIANVITSNDKSMRWIQMAFLMGACEVVYVNQSKGFVDQDKPNHVYKLKKALCGLKQAPRMLYDMFSSFLLSHEFSKGVVDPTLFSRKAVRDILLVQIYVDDIIFASTNPAMCDEFAKIMTYKFKMSMMGKMSFFLGHQISQSPRGIFINQSNYALEIIKKYGMLSSDPVDTPMVDKSKLDKDLQWKPVDPTHYCRMIGSLMYLTSSIPDLVFVVCICARYQAKPIEKLLHAVKQIFRYLKGIIYMGLWYLKDSCITLTAYADADHAGC</sequence>
<dbReference type="EMBL" id="BQNB010017925">
    <property type="protein sequence ID" value="GJT68739.1"/>
    <property type="molecule type" value="Genomic_DNA"/>
</dbReference>
<feature type="domain" description="Reverse transcriptase Ty1/copia-type" evidence="1">
    <location>
        <begin position="453"/>
        <end position="646"/>
    </location>
</feature>